<dbReference type="CTD" id="42065"/>
<feature type="region of interest" description="Disordered" evidence="1">
    <location>
        <begin position="283"/>
        <end position="312"/>
    </location>
</feature>
<dbReference type="RefSeq" id="XP_023166058.2">
    <property type="nucleotide sequence ID" value="XM_023310290.2"/>
</dbReference>
<feature type="region of interest" description="Disordered" evidence="1">
    <location>
        <begin position="521"/>
        <end position="584"/>
    </location>
</feature>
<gene>
    <name evidence="3" type="primary">LOC111596183</name>
</gene>
<proteinExistence type="predicted"/>
<reference evidence="3" key="1">
    <citation type="submission" date="2025-08" db="UniProtKB">
        <authorList>
            <consortium name="RefSeq"/>
        </authorList>
    </citation>
    <scope>IDENTIFICATION</scope>
    <source>
        <strain evidence="3">15085-1641.00</strain>
        <tissue evidence="3">Whole body</tissue>
    </source>
</reference>
<feature type="compositionally biased region" description="Basic residues" evidence="1">
    <location>
        <begin position="285"/>
        <end position="294"/>
    </location>
</feature>
<keyword evidence="2" id="KW-1185">Reference proteome</keyword>
<sequence length="813" mass="93026">MSQLLVDEETLETLTYERSKIWANFLKRCENMEDGVEINMNNIDELYKNEDEESIVDIEEAVEDTVETEVHNTTASMSKDELTLMICNSDNKEILNQTLPIVQEHVRKWKAAGLDRILNTFDEQKIERHVGDWLRRHNSAYGDKTLQQMSPTKLSRRRYTATDHVYSPDVSNESETESMHSVDTARYIRASRKRTVSTASKCSSPMTTIKMYRTLPRKRDELRAKYGCDEYNEDQEHRHHMQALRHRRDQLHRCNRERGRERELIYHTTPSHYPYRVAASFNGQQRRKQLRKRHDSSPHFPSSSSSEDETGHSRCNCSACMRRAFSMTAHPYYGYRSYHMHSLYHHQRLELESRTSHSLFKRSVRQLRRQHSFEDDLRPRLLESDYKCCNNDRLCSNVVHIANRSTEEWVVENESSPDLMQLKTPSKCRFKTINSTLRSKLQRKCQPISVLAEQTDEDSEDMLEENTILDKEYLPEDKPMRKALQKFINADVVPKSITSLSSNNITVPEISKESVKSNNIVNNEPMAKSNKVKGSYQKQKLLTSEKRGSVSEKNVKSNKATSTVGNARQKPKKGKMTSNESDDSDADFKLAVSLSMQTFLSEKKKSLQSADPKLSGETSASPSNLPEQSTFNEHSVACNSTAVSIDAECAHSMKNLMKLPINTIATTSQQISDELSSTDGDCTIVTSTTGCETAAAVAKPTIKLTKKGYLLYAPSNRQQNCNSSNFTLTEDSLSPIIGLSKARKFLKYYTGSRSFDKRYSVYYRPTAKMADVLSARAKSVDYQSSSSSGSESDIFDRIHRYGDVYLEKNIESD</sequence>
<dbReference type="AlphaFoldDB" id="A0A6J1LJT3"/>
<dbReference type="OrthoDB" id="8021929at2759"/>
<evidence type="ECO:0000313" key="3">
    <source>
        <dbReference type="RefSeq" id="XP_023166058.2"/>
    </source>
</evidence>
<evidence type="ECO:0000256" key="1">
    <source>
        <dbReference type="SAM" id="MobiDB-lite"/>
    </source>
</evidence>
<accession>A0A6J1LJT3</accession>
<organism evidence="2 3">
    <name type="scientific">Drosophila hydei</name>
    <name type="common">Fruit fly</name>
    <dbReference type="NCBI Taxonomy" id="7224"/>
    <lineage>
        <taxon>Eukaryota</taxon>
        <taxon>Metazoa</taxon>
        <taxon>Ecdysozoa</taxon>
        <taxon>Arthropoda</taxon>
        <taxon>Hexapoda</taxon>
        <taxon>Insecta</taxon>
        <taxon>Pterygota</taxon>
        <taxon>Neoptera</taxon>
        <taxon>Endopterygota</taxon>
        <taxon>Diptera</taxon>
        <taxon>Brachycera</taxon>
        <taxon>Muscomorpha</taxon>
        <taxon>Ephydroidea</taxon>
        <taxon>Drosophilidae</taxon>
        <taxon>Drosophila</taxon>
    </lineage>
</organism>
<dbReference type="OMA" id="QEHRHHM"/>
<dbReference type="GeneID" id="111596183"/>
<feature type="compositionally biased region" description="Polar residues" evidence="1">
    <location>
        <begin position="557"/>
        <end position="566"/>
    </location>
</feature>
<dbReference type="Proteomes" id="UP000504633">
    <property type="component" value="Unplaced"/>
</dbReference>
<feature type="compositionally biased region" description="Basic and acidic residues" evidence="1">
    <location>
        <begin position="543"/>
        <end position="555"/>
    </location>
</feature>
<dbReference type="CDD" id="cd21840">
    <property type="entry name" value="CAL1_NTD"/>
    <property type="match status" value="1"/>
</dbReference>
<evidence type="ECO:0000313" key="2">
    <source>
        <dbReference type="Proteomes" id="UP000504633"/>
    </source>
</evidence>
<dbReference type="KEGG" id="dhe:111596183"/>
<protein>
    <submittedName>
        <fullName evidence="3">Uncharacterized protein LOC111596183</fullName>
    </submittedName>
</protein>
<name>A0A6J1LJT3_DROHY</name>
<feature type="region of interest" description="Disordered" evidence="1">
    <location>
        <begin position="603"/>
        <end position="632"/>
    </location>
</feature>
<feature type="compositionally biased region" description="Polar residues" evidence="1">
    <location>
        <begin position="616"/>
        <end position="632"/>
    </location>
</feature>